<dbReference type="EMBL" id="AAXKXX010000001">
    <property type="protein sequence ID" value="EGQ4383516.1"/>
    <property type="molecule type" value="Genomic_DNA"/>
</dbReference>
<gene>
    <name evidence="1" type="ORF">EGV54_00165</name>
</gene>
<name>A0A8H9ENK1_STAPS</name>
<sequence length="170" mass="20078">MEDMKLYDYTESYHNVLRFIDENEDLTYEDLKDTLDAIADGAEEKIANTGKVIQKLEDDLLVIKNRKGEIDNLRKKKEKQIIRLKEYLLHNMKELNKKKVETPTITVSTRNSKVLHIYDESKMPKEFIKEEFISKPDKEGFKKYLKSLSEEEVEKIDYAKLVTNQTLSIK</sequence>
<comment type="caution">
    <text evidence="1">The sequence shown here is derived from an EMBL/GenBank/DDBJ whole genome shotgun (WGS) entry which is preliminary data.</text>
</comment>
<evidence type="ECO:0000313" key="2">
    <source>
        <dbReference type="Proteomes" id="UP000600220"/>
    </source>
</evidence>
<organism evidence="1 2">
    <name type="scientific">Staphylococcus pseudintermedius</name>
    <dbReference type="NCBI Taxonomy" id="283734"/>
    <lineage>
        <taxon>Bacteria</taxon>
        <taxon>Bacillati</taxon>
        <taxon>Bacillota</taxon>
        <taxon>Bacilli</taxon>
        <taxon>Bacillales</taxon>
        <taxon>Staphylococcaceae</taxon>
        <taxon>Staphylococcus</taxon>
        <taxon>Staphylococcus intermedius group</taxon>
    </lineage>
</organism>
<dbReference type="Proteomes" id="UP000600220">
    <property type="component" value="Unassembled WGS sequence"/>
</dbReference>
<protein>
    <submittedName>
        <fullName evidence="1">Siphovirus Gp157 family protein</fullName>
    </submittedName>
</protein>
<dbReference type="RefSeq" id="WP_065354259.1">
    <property type="nucleotide sequence ID" value="NZ_CAYKPB010000001.1"/>
</dbReference>
<evidence type="ECO:0000313" key="1">
    <source>
        <dbReference type="EMBL" id="EGQ4383516.1"/>
    </source>
</evidence>
<dbReference type="InterPro" id="IPR008840">
    <property type="entry name" value="Sipho_Gp157"/>
</dbReference>
<dbReference type="Pfam" id="PF05565">
    <property type="entry name" value="Sipho_Gp157"/>
    <property type="match status" value="1"/>
</dbReference>
<accession>A0A8H9ENK1</accession>
<reference evidence="1 2" key="1">
    <citation type="submission" date="2018-11" db="EMBL/GenBank/DDBJ databases">
        <authorList>
            <consortium name="Veterinary Laboratory Investigation and Response Network"/>
        </authorList>
    </citation>
    <scope>NUCLEOTIDE SEQUENCE [LARGE SCALE GENOMIC DNA]</scope>
    <source>
        <strain evidence="1 2">SPSE-18-VL-LA-PA-Ryan-0021</strain>
    </source>
</reference>
<keyword evidence="2" id="KW-1185">Reference proteome</keyword>
<proteinExistence type="predicted"/>
<dbReference type="AlphaFoldDB" id="A0A8H9ENK1"/>